<keyword evidence="4 6" id="KW-0067">ATP-binding</keyword>
<dbReference type="PROSITE" id="PS50893">
    <property type="entry name" value="ABC_TRANSPORTER_2"/>
    <property type="match status" value="1"/>
</dbReference>
<protein>
    <submittedName>
        <fullName evidence="6">ABC transporter ATP-binding protein</fullName>
    </submittedName>
</protein>
<evidence type="ECO:0000313" key="7">
    <source>
        <dbReference type="Proteomes" id="UP000806528"/>
    </source>
</evidence>
<dbReference type="RefSeq" id="WP_193121312.1">
    <property type="nucleotide sequence ID" value="NZ_JADBGI010000006.1"/>
</dbReference>
<dbReference type="Proteomes" id="UP000806528">
    <property type="component" value="Unassembled WGS sequence"/>
</dbReference>
<evidence type="ECO:0000256" key="1">
    <source>
        <dbReference type="ARBA" id="ARBA00005417"/>
    </source>
</evidence>
<dbReference type="EMBL" id="JADBGI010000006">
    <property type="protein sequence ID" value="MBE2998658.1"/>
    <property type="molecule type" value="Genomic_DNA"/>
</dbReference>
<dbReference type="InterPro" id="IPR027417">
    <property type="entry name" value="P-loop_NTPase"/>
</dbReference>
<dbReference type="SUPFAM" id="SSF52540">
    <property type="entry name" value="P-loop containing nucleoside triphosphate hydrolases"/>
    <property type="match status" value="1"/>
</dbReference>
<feature type="domain" description="ABC transporter" evidence="5">
    <location>
        <begin position="3"/>
        <end position="234"/>
    </location>
</feature>
<dbReference type="PANTHER" id="PTHR43335:SF2">
    <property type="entry name" value="ABC TRANSPORTER, ATP-BINDING PROTEIN"/>
    <property type="match status" value="1"/>
</dbReference>
<dbReference type="GO" id="GO:0005524">
    <property type="term" value="F:ATP binding"/>
    <property type="evidence" value="ECO:0007669"/>
    <property type="project" value="UniProtKB-KW"/>
</dbReference>
<keyword evidence="7" id="KW-1185">Reference proteome</keyword>
<name>A0ABR9P482_9ACTN</name>
<dbReference type="Gene3D" id="3.40.50.300">
    <property type="entry name" value="P-loop containing nucleotide triphosphate hydrolases"/>
    <property type="match status" value="1"/>
</dbReference>
<dbReference type="InterPro" id="IPR003593">
    <property type="entry name" value="AAA+_ATPase"/>
</dbReference>
<keyword evidence="2" id="KW-0813">Transport</keyword>
<gene>
    <name evidence="6" type="ORF">IDM40_08070</name>
</gene>
<proteinExistence type="inferred from homology"/>
<sequence>MQITATGLRYRYWGRAALDGIDLDVRGGVFGLLGPNGAGKTTFLRLVSGLLRPRSGTLTVGGHDLRTGRGRRAVRRLVGYMPQEPGLYPHLTVRENLDNTALLKGAPDARSRAASVDGVFERLDLGPQARTRAAALSAGALQRAGLAQALIGGPRLLVLDEPTSGLDPVHRHRFRGLVAGLARETTVVLSTHALDDAARLCDRVCLLDAGTVAFTGPASALARAAPDGRDLEQGYAALLGHRAAGPRLTGG</sequence>
<organism evidence="6 7">
    <name type="scientific">Nocardiopsis coralli</name>
    <dbReference type="NCBI Taxonomy" id="2772213"/>
    <lineage>
        <taxon>Bacteria</taxon>
        <taxon>Bacillati</taxon>
        <taxon>Actinomycetota</taxon>
        <taxon>Actinomycetes</taxon>
        <taxon>Streptosporangiales</taxon>
        <taxon>Nocardiopsidaceae</taxon>
        <taxon>Nocardiopsis</taxon>
    </lineage>
</organism>
<accession>A0ABR9P482</accession>
<comment type="similarity">
    <text evidence="1">Belongs to the ABC transporter superfamily.</text>
</comment>
<evidence type="ECO:0000256" key="3">
    <source>
        <dbReference type="ARBA" id="ARBA00022741"/>
    </source>
</evidence>
<evidence type="ECO:0000256" key="2">
    <source>
        <dbReference type="ARBA" id="ARBA00022448"/>
    </source>
</evidence>
<dbReference type="PANTHER" id="PTHR43335">
    <property type="entry name" value="ABC TRANSPORTER, ATP-BINDING PROTEIN"/>
    <property type="match status" value="1"/>
</dbReference>
<comment type="caution">
    <text evidence="6">The sequence shown here is derived from an EMBL/GenBank/DDBJ whole genome shotgun (WGS) entry which is preliminary data.</text>
</comment>
<reference evidence="6 7" key="1">
    <citation type="submission" date="2020-09" db="EMBL/GenBank/DDBJ databases">
        <title>Diversity and distribution of actinomycetes associated with coral in the coast of Hainan.</title>
        <authorList>
            <person name="Li F."/>
        </authorList>
    </citation>
    <scope>NUCLEOTIDE SEQUENCE [LARGE SCALE GENOMIC DNA]</scope>
    <source>
        <strain evidence="6 7">HNM0947</strain>
    </source>
</reference>
<dbReference type="InterPro" id="IPR003439">
    <property type="entry name" value="ABC_transporter-like_ATP-bd"/>
</dbReference>
<evidence type="ECO:0000313" key="6">
    <source>
        <dbReference type="EMBL" id="MBE2998658.1"/>
    </source>
</evidence>
<evidence type="ECO:0000256" key="4">
    <source>
        <dbReference type="ARBA" id="ARBA00022840"/>
    </source>
</evidence>
<dbReference type="Pfam" id="PF00005">
    <property type="entry name" value="ABC_tran"/>
    <property type="match status" value="1"/>
</dbReference>
<evidence type="ECO:0000259" key="5">
    <source>
        <dbReference type="PROSITE" id="PS50893"/>
    </source>
</evidence>
<keyword evidence="3" id="KW-0547">Nucleotide-binding</keyword>
<dbReference type="SMART" id="SM00382">
    <property type="entry name" value="AAA"/>
    <property type="match status" value="1"/>
</dbReference>